<evidence type="ECO:0000256" key="1">
    <source>
        <dbReference type="SAM" id="MobiDB-lite"/>
    </source>
</evidence>
<dbReference type="InterPro" id="IPR051172">
    <property type="entry name" value="Chlamydia_OmcB"/>
</dbReference>
<proteinExistence type="predicted"/>
<dbReference type="KEGG" id="cace:CACET_c17670"/>
<protein>
    <recommendedName>
        <fullName evidence="4">DUF11 domain-containing protein</fullName>
    </recommendedName>
</protein>
<dbReference type="PANTHER" id="PTHR34819:SF3">
    <property type="entry name" value="CELL SURFACE PROTEIN"/>
    <property type="match status" value="1"/>
</dbReference>
<sequence>MPQPWPTTWRPYTKNGIPLGDPVDESPPSTDIVGNTTFPAVFFQFDGTAVFFRMRLNTTPISGGSLVNFNWGVLFDTNNTLQTYEWLVTVNGQGNTIEIWENFINSPINSFADAAEGLNRRAPFVPNYSEAIVLGSNVRVVNPTGDGSNFGGNPDVFLDFQVPWNVFSSFLNITEFSIFRMIYYTATSNRNANKDIVGNSPVSLSEAFGDNITSDPAGPQLGDLLIAKTVLSGPVLTNVNTTETWSIQLNASNPGNGVVNNVQVIDNTLLDQVSQLSIISQSKGSVLQVNNNIIWDIGDLAPGENAILVAEVSGSFATTGLNALDEAIVTGSEPVLGNITAGPSTGVGIDVLPAVIPAVPVLAVEKFLTRGPSMIAINTEAAWEFTVRAQNTGTGALNDVIITDTILLGRIMNIRSISVDIGSITIDENVITWHISTLNPEETALATFEVMGTFQVIGERALNRVIAVGTDPVTGDVISSNPVAGVFIHVTEVPLPGILQTTKRIISGPFTLVQNQQDTWVVELLVVNIGNSPINDVIVIDDILLFNIGSFNINSISKGDAILTNQKLQWNIGGLNPQEVSRLEFRIEGRFSSLGLRSLNGAYAQGTDETTGNLLSSNFAGSRGISVIAPQAAEFFINNRIISGPLTLEKNTVATWQIEIAVENTGNIPLLNVEIISDALLDTLTDISVVSLSRGTVDKIGDIWNWQIGTLNPGERNVLVVEIAGSFDAIGSRFLLTSTGNSVNSQTLEGITTGPISVLPIIVKDTPQPQIIQVENQITSGPIEVQVDQVATWVQEITVTNTGDRGTISHVLLEDTFIIGNLVDYSIQSITRGNVVEDHGILRWFVDELNPGETIVLIVEVTGSFRAEGRRVLARDFARGINPLNFGIIRSSIVSTQEINVLPPIPFDFESICILEDKVYASCQQRHCFEKLFIPNLFQEEFEFVEIKFNPGKIIDGSLIITPLKDSPNFARVRFDIMITFRLKLKKIKNNKVITFEHQLPIISKDIILFMPETRDEFKFEILVETASQLLVEPTLDEEGLRLAVGVFIIIKVVGKVQLFIPAFGFCPEPPDCEEFLPKDICEVFSTEGFPAFYPQQEDGETIICHPSLSQDPSLSSG</sequence>
<dbReference type="AlphaFoldDB" id="A0A0G3WBE7"/>
<reference evidence="2 3" key="1">
    <citation type="submission" date="2014-10" db="EMBL/GenBank/DDBJ databases">
        <title>Genome sequence of Clostridium aceticum DSM 1496.</title>
        <authorList>
            <person name="Poehlein A."/>
            <person name="Schiel-Bengelsdorf B."/>
            <person name="Gottschalk G."/>
            <person name="Duerre P."/>
            <person name="Daniel R."/>
        </authorList>
    </citation>
    <scope>NUCLEOTIDE SEQUENCE [LARGE SCALE GENOMIC DNA]</scope>
    <source>
        <strain evidence="2 3">DSM 1496</strain>
    </source>
</reference>
<keyword evidence="3" id="KW-1185">Reference proteome</keyword>
<accession>A0A0G3WBE7</accession>
<dbReference type="PATRIC" id="fig|84022.6.peg.1761"/>
<evidence type="ECO:0008006" key="4">
    <source>
        <dbReference type="Google" id="ProtNLM"/>
    </source>
</evidence>
<evidence type="ECO:0000313" key="3">
    <source>
        <dbReference type="Proteomes" id="UP000035704"/>
    </source>
</evidence>
<dbReference type="STRING" id="84022.CACET_c17670"/>
<name>A0A0G3WBE7_9CLOT</name>
<evidence type="ECO:0000313" key="2">
    <source>
        <dbReference type="EMBL" id="AKL95215.1"/>
    </source>
</evidence>
<dbReference type="PANTHER" id="PTHR34819">
    <property type="entry name" value="LARGE CYSTEINE-RICH PERIPLASMIC PROTEIN OMCB"/>
    <property type="match status" value="1"/>
</dbReference>
<dbReference type="RefSeq" id="WP_201774912.1">
    <property type="nucleotide sequence ID" value="NZ_CP009687.1"/>
</dbReference>
<gene>
    <name evidence="2" type="ORF">CACET_c17670</name>
</gene>
<feature type="region of interest" description="Disordered" evidence="1">
    <location>
        <begin position="1"/>
        <end position="28"/>
    </location>
</feature>
<dbReference type="Proteomes" id="UP000035704">
    <property type="component" value="Chromosome"/>
</dbReference>
<organism evidence="2 3">
    <name type="scientific">Clostridium aceticum</name>
    <dbReference type="NCBI Taxonomy" id="84022"/>
    <lineage>
        <taxon>Bacteria</taxon>
        <taxon>Bacillati</taxon>
        <taxon>Bacillota</taxon>
        <taxon>Clostridia</taxon>
        <taxon>Eubacteriales</taxon>
        <taxon>Clostridiaceae</taxon>
        <taxon>Clostridium</taxon>
    </lineage>
</organism>
<dbReference type="EMBL" id="CP009687">
    <property type="protein sequence ID" value="AKL95215.1"/>
    <property type="molecule type" value="Genomic_DNA"/>
</dbReference>